<dbReference type="GO" id="GO:0005759">
    <property type="term" value="C:mitochondrial matrix"/>
    <property type="evidence" value="ECO:0007669"/>
    <property type="project" value="UniProtKB-SubCell"/>
</dbReference>
<dbReference type="FunFam" id="3.30.830.10:FF:000023">
    <property type="entry name" value="Mitochondrial processing peptidase alpha subunit"/>
    <property type="match status" value="1"/>
</dbReference>
<protein>
    <recommendedName>
        <fullName evidence="4">Mitochondrial-processing peptidase subunit alpha</fullName>
    </recommendedName>
    <alternativeName>
        <fullName evidence="7">Alpha-MPP</fullName>
    </alternativeName>
    <alternativeName>
        <fullName evidence="8">Inactive zinc metalloprotease alpha</fullName>
    </alternativeName>
    <alternativeName>
        <fullName evidence="9">Matrix processing peptidase</fullName>
    </alternativeName>
</protein>
<dbReference type="AlphaFoldDB" id="A0A2D0XI20"/>
<name>A0A2D0XI20_9BASI</name>
<evidence type="ECO:0000259" key="10">
    <source>
        <dbReference type="Pfam" id="PF00675"/>
    </source>
</evidence>
<evidence type="ECO:0000256" key="3">
    <source>
        <dbReference type="ARBA" id="ARBA00007261"/>
    </source>
</evidence>
<gene>
    <name evidence="12" type="ORF">SPAR06735</name>
</gene>
<evidence type="ECO:0000256" key="7">
    <source>
        <dbReference type="ARBA" id="ARBA00030006"/>
    </source>
</evidence>
<proteinExistence type="inferred from homology"/>
<dbReference type="Pfam" id="PF00675">
    <property type="entry name" value="Peptidase_M16"/>
    <property type="match status" value="1"/>
</dbReference>
<dbReference type="PANTHER" id="PTHR11851">
    <property type="entry name" value="METALLOPROTEASE"/>
    <property type="match status" value="1"/>
</dbReference>
<keyword evidence="5" id="KW-0809">Transit peptide</keyword>
<accession>A0A2D0XI20</accession>
<comment type="function">
    <text evidence="1">Substrate recognition and binding subunit of the essential mitochondrial processing protease (MPP), which cleaves the mitochondrial sequence off newly imported precursors proteins.</text>
</comment>
<dbReference type="InterPro" id="IPR011249">
    <property type="entry name" value="Metalloenz_LuxS/M16"/>
</dbReference>
<dbReference type="InterPro" id="IPR007863">
    <property type="entry name" value="Peptidase_M16_C"/>
</dbReference>
<dbReference type="GO" id="GO:0006627">
    <property type="term" value="P:protein processing involved in protein targeting to mitochondrion"/>
    <property type="evidence" value="ECO:0007669"/>
    <property type="project" value="TreeGrafter"/>
</dbReference>
<evidence type="ECO:0000313" key="12">
    <source>
        <dbReference type="EMBL" id="ASF90184.1"/>
    </source>
</evidence>
<evidence type="ECO:0000256" key="6">
    <source>
        <dbReference type="ARBA" id="ARBA00023128"/>
    </source>
</evidence>
<dbReference type="SUPFAM" id="SSF63411">
    <property type="entry name" value="LuxS/MPP-like metallohydrolase"/>
    <property type="match status" value="2"/>
</dbReference>
<evidence type="ECO:0000259" key="11">
    <source>
        <dbReference type="Pfam" id="PF05193"/>
    </source>
</evidence>
<feature type="domain" description="Peptidase M16 N-terminal" evidence="10">
    <location>
        <begin position="43"/>
        <end position="189"/>
    </location>
</feature>
<evidence type="ECO:0000256" key="2">
    <source>
        <dbReference type="ARBA" id="ARBA00004305"/>
    </source>
</evidence>
<sequence length="534" mass="58540">MLRIRPLSAALLRRPIRSNPIRSLSTIPTSTLFETTTLPNKVRVATDASPGHFYALGIYVDAGSRYEKGNTGVGHLVDRMAFKSTQTRTAEEMSTAIERVGGNVMCHSSRETLMYQASMFKQDLPSVVELISDTMLRPLILPDELEMQKDATSYELREIWAKPELILPEILHHVAYADNTLGNPLLCPEERLDQISPETIREYLRMWYRPERIVVAGVGMPHEQLVELATRHFGHLEPSNSISTAKAPQLSSSSTSPASAVLETASSLLSPSSTPAHTFGSPASLAETDGQLSFESLSTAKARYTGGELYLPRDDLEFTHIYLAFEGLGIHDPDIYALATLQVLLGGGSSFSAGGPGKGMYSRLYTHVLNLHHAVDSCQSFHHCYRDSGLFGISLSCTPAFVPRAADLLGSQLDALTRPVRNGVSPRELERAKNQLKSQLVMALESRLVEAEDLGRQVQVHGRKVTVEEMCELVDKVGMKDLHRVASRVLRPVKGGPNGNGSSEVTIVAQGRVEKLGDVRRTLAEKYGLGRKGD</sequence>
<keyword evidence="6" id="KW-0496">Mitochondrion</keyword>
<evidence type="ECO:0000256" key="8">
    <source>
        <dbReference type="ARBA" id="ARBA00032315"/>
    </source>
</evidence>
<comment type="subcellular location">
    <subcellularLocation>
        <location evidence="2">Mitochondrion matrix</location>
    </subcellularLocation>
</comment>
<reference evidence="12" key="1">
    <citation type="submission" date="2016-10" db="EMBL/GenBank/DDBJ databases">
        <title>Phylogenomic data for the living fossil Bartheletia paradoxa suggests that the early evolutionary history of major basidiomycete lineages might not be bifurcate.</title>
        <authorList>
            <person name="Mishra B."/>
            <person name="Choi Y.-J."/>
            <person name="Bauer R."/>
            <person name="Thines M."/>
        </authorList>
    </citation>
    <scope>NUCLEOTIDE SEQUENCE</scope>
</reference>
<dbReference type="GO" id="GO:0046872">
    <property type="term" value="F:metal ion binding"/>
    <property type="evidence" value="ECO:0007669"/>
    <property type="project" value="InterPro"/>
</dbReference>
<dbReference type="PANTHER" id="PTHR11851:SF49">
    <property type="entry name" value="MITOCHONDRIAL-PROCESSING PEPTIDASE SUBUNIT ALPHA"/>
    <property type="match status" value="1"/>
</dbReference>
<dbReference type="InterPro" id="IPR011765">
    <property type="entry name" value="Pept_M16_N"/>
</dbReference>
<feature type="domain" description="Peptidase M16 C-terminal" evidence="11">
    <location>
        <begin position="195"/>
        <end position="436"/>
    </location>
</feature>
<evidence type="ECO:0000256" key="5">
    <source>
        <dbReference type="ARBA" id="ARBA00022946"/>
    </source>
</evidence>
<dbReference type="Pfam" id="PF05193">
    <property type="entry name" value="Peptidase_M16_C"/>
    <property type="match status" value="1"/>
</dbReference>
<dbReference type="InterPro" id="IPR050361">
    <property type="entry name" value="MPP/UQCRC_Complex"/>
</dbReference>
<evidence type="ECO:0000256" key="9">
    <source>
        <dbReference type="ARBA" id="ARBA00083075"/>
    </source>
</evidence>
<dbReference type="FunFam" id="3.30.830.10:FF:000032">
    <property type="entry name" value="Mitochondrial processing peptidase, alpha subunit"/>
    <property type="match status" value="1"/>
</dbReference>
<organism evidence="12">
    <name type="scientific">Bartheletia paradoxa</name>
    <dbReference type="NCBI Taxonomy" id="669517"/>
    <lineage>
        <taxon>Eukaryota</taxon>
        <taxon>Fungi</taxon>
        <taxon>Dikarya</taxon>
        <taxon>Basidiomycota</taxon>
        <taxon>Agaricomycotina</taxon>
        <taxon>Bartheletiomycetes</taxon>
        <taxon>Bartheletiales</taxon>
        <taxon>Bartheletiaceae</taxon>
        <taxon>Bartheletia</taxon>
    </lineage>
</organism>
<evidence type="ECO:0000256" key="4">
    <source>
        <dbReference type="ARBA" id="ARBA00016741"/>
    </source>
</evidence>
<dbReference type="Gene3D" id="3.30.830.10">
    <property type="entry name" value="Metalloenzyme, LuxS/M16 peptidase-like"/>
    <property type="match status" value="2"/>
</dbReference>
<comment type="similarity">
    <text evidence="3">Belongs to the peptidase M16 family.</text>
</comment>
<dbReference type="EMBL" id="KY000229">
    <property type="protein sequence ID" value="ASF90184.1"/>
    <property type="molecule type" value="Genomic_DNA"/>
</dbReference>
<evidence type="ECO:0000256" key="1">
    <source>
        <dbReference type="ARBA" id="ARBA00002123"/>
    </source>
</evidence>